<dbReference type="EMBL" id="CABFVA020000028">
    <property type="protein sequence ID" value="VVM05733.1"/>
    <property type="molecule type" value="Genomic_DNA"/>
</dbReference>
<name>A0A5E6MJN9_9BACT</name>
<evidence type="ECO:0000256" key="5">
    <source>
        <dbReference type="ARBA" id="ARBA00022781"/>
    </source>
</evidence>
<evidence type="ECO:0000256" key="4">
    <source>
        <dbReference type="ARBA" id="ARBA00022448"/>
    </source>
</evidence>
<keyword evidence="5" id="KW-0375">Hydrogen ion transport</keyword>
<dbReference type="Gene3D" id="3.40.1380.10">
    <property type="match status" value="1"/>
</dbReference>
<reference evidence="11 12" key="1">
    <citation type="submission" date="2019-09" db="EMBL/GenBank/DDBJ databases">
        <authorList>
            <person name="Cremers G."/>
        </authorList>
    </citation>
    <scope>NUCLEOTIDE SEQUENCE [LARGE SCALE GENOMIC DNA]</scope>
    <source>
        <strain evidence="11">4A</strain>
    </source>
</reference>
<dbReference type="GO" id="GO:0046933">
    <property type="term" value="F:proton-transporting ATP synthase activity, rotational mechanism"/>
    <property type="evidence" value="ECO:0007669"/>
    <property type="project" value="InterPro"/>
</dbReference>
<dbReference type="RefSeq" id="WP_142659692.1">
    <property type="nucleotide sequence ID" value="NZ_CABFVA020000028.1"/>
</dbReference>
<protein>
    <submittedName>
        <fullName evidence="11">F-type H+-transporting ATPase subunit gamma</fullName>
    </submittedName>
</protein>
<keyword evidence="6" id="KW-0406">Ion transport</keyword>
<evidence type="ECO:0000256" key="10">
    <source>
        <dbReference type="SAM" id="Coils"/>
    </source>
</evidence>
<keyword evidence="9" id="KW-0066">ATP synthesis</keyword>
<keyword evidence="7" id="KW-0472">Membrane</keyword>
<dbReference type="Pfam" id="PF00231">
    <property type="entry name" value="ATP-synt"/>
    <property type="match status" value="1"/>
</dbReference>
<evidence type="ECO:0000313" key="12">
    <source>
        <dbReference type="Proteomes" id="UP000334923"/>
    </source>
</evidence>
<proteinExistence type="inferred from homology"/>
<organism evidence="11 12">
    <name type="scientific">Methylacidimicrobium tartarophylax</name>
    <dbReference type="NCBI Taxonomy" id="1041768"/>
    <lineage>
        <taxon>Bacteria</taxon>
        <taxon>Pseudomonadati</taxon>
        <taxon>Verrucomicrobiota</taxon>
        <taxon>Methylacidimicrobium</taxon>
    </lineage>
</organism>
<evidence type="ECO:0000313" key="11">
    <source>
        <dbReference type="EMBL" id="VVM05733.1"/>
    </source>
</evidence>
<keyword evidence="10" id="KW-0175">Coiled coil</keyword>
<keyword evidence="12" id="KW-1185">Reference proteome</keyword>
<evidence type="ECO:0000256" key="9">
    <source>
        <dbReference type="ARBA" id="ARBA00023310"/>
    </source>
</evidence>
<comment type="subcellular location">
    <subcellularLocation>
        <location evidence="2">Membrane</location>
        <topology evidence="2">Peripheral membrane protein</topology>
    </subcellularLocation>
</comment>
<dbReference type="AlphaFoldDB" id="A0A5E6MJN9"/>
<comment type="similarity">
    <text evidence="3">Belongs to the ATPase gamma chain family.</text>
</comment>
<evidence type="ECO:0000256" key="2">
    <source>
        <dbReference type="ARBA" id="ARBA00004170"/>
    </source>
</evidence>
<evidence type="ECO:0000256" key="6">
    <source>
        <dbReference type="ARBA" id="ARBA00023065"/>
    </source>
</evidence>
<feature type="coiled-coil region" evidence="10">
    <location>
        <begin position="230"/>
        <end position="264"/>
    </location>
</feature>
<dbReference type="InterPro" id="IPR000131">
    <property type="entry name" value="ATP_synth_F1_gsu"/>
</dbReference>
<comment type="function">
    <text evidence="1">Produces ATP from ADP in the presence of a proton gradient across the membrane. The gamma chain is believed to be important in regulating ATPase activity and the flow of protons through the CF(0) complex.</text>
</comment>
<keyword evidence="4" id="KW-0813">Transport</keyword>
<dbReference type="SUPFAM" id="SSF52943">
    <property type="entry name" value="ATP synthase (F1-ATPase), gamma subunit"/>
    <property type="match status" value="1"/>
</dbReference>
<gene>
    <name evidence="11" type="primary">ATPF1G</name>
    <name evidence="11" type="synonym">atpG</name>
    <name evidence="11" type="ORF">MAMT_00772</name>
</gene>
<dbReference type="PANTHER" id="PTHR11693">
    <property type="entry name" value="ATP SYNTHASE GAMMA CHAIN"/>
    <property type="match status" value="1"/>
</dbReference>
<dbReference type="Proteomes" id="UP000334923">
    <property type="component" value="Unassembled WGS sequence"/>
</dbReference>
<evidence type="ECO:0000256" key="1">
    <source>
        <dbReference type="ARBA" id="ARBA00003456"/>
    </source>
</evidence>
<dbReference type="PRINTS" id="PR00126">
    <property type="entry name" value="ATPASEGAMMA"/>
</dbReference>
<keyword evidence="8" id="KW-0139">CF(1)</keyword>
<evidence type="ECO:0000256" key="7">
    <source>
        <dbReference type="ARBA" id="ARBA00023136"/>
    </source>
</evidence>
<sequence>MSRRREILHYRHSLQEIGEIMKAMKNMALVEVRKLAKFSGVQRDLIVALEGIAKGFYSAHPELLPPVRSGERPIYLLLGSERGFCADFNSSLVRFWEERLKAVAAKGDYELILVGGRLEGRATGFPKVSRSLVGPSVWEEVADFLPRLMATIRELVEAGSTGLIVIFHEPDQESIEERRLLPLPIAAETLRKGAAEVPPLLQISARHFSEDLVETYLLAGLHEAIYSSLAAENRKRMEHMQNALDRLDKRIAELTGAANRLRQEEITEEIEVILLSAEALRRQKAGAQRRN</sequence>
<dbReference type="PANTHER" id="PTHR11693:SF22">
    <property type="entry name" value="ATP SYNTHASE SUBUNIT GAMMA, MITOCHONDRIAL"/>
    <property type="match status" value="1"/>
</dbReference>
<accession>A0A5E6MJN9</accession>
<dbReference type="GO" id="GO:0045259">
    <property type="term" value="C:proton-transporting ATP synthase complex"/>
    <property type="evidence" value="ECO:0007669"/>
    <property type="project" value="UniProtKB-KW"/>
</dbReference>
<dbReference type="OrthoDB" id="187217at2"/>
<evidence type="ECO:0000256" key="8">
    <source>
        <dbReference type="ARBA" id="ARBA00023196"/>
    </source>
</evidence>
<dbReference type="Gene3D" id="1.10.287.80">
    <property type="entry name" value="ATP synthase, gamma subunit, helix hairpin domain"/>
    <property type="match status" value="1"/>
</dbReference>
<dbReference type="InterPro" id="IPR035968">
    <property type="entry name" value="ATP_synth_F1_ATPase_gsu"/>
</dbReference>
<evidence type="ECO:0000256" key="3">
    <source>
        <dbReference type="ARBA" id="ARBA00007681"/>
    </source>
</evidence>